<organism evidence="2 3">
    <name type="scientific">Undibacterium danionis</name>
    <dbReference type="NCBI Taxonomy" id="1812100"/>
    <lineage>
        <taxon>Bacteria</taxon>
        <taxon>Pseudomonadati</taxon>
        <taxon>Pseudomonadota</taxon>
        <taxon>Betaproteobacteria</taxon>
        <taxon>Burkholderiales</taxon>
        <taxon>Oxalobacteraceae</taxon>
        <taxon>Undibacterium</taxon>
    </lineage>
</organism>
<gene>
    <name evidence="2" type="ORF">ACFFJH_03225</name>
</gene>
<comment type="caution">
    <text evidence="2">The sequence shown here is derived from an EMBL/GenBank/DDBJ whole genome shotgun (WGS) entry which is preliminary data.</text>
</comment>
<feature type="region of interest" description="Disordered" evidence="1">
    <location>
        <begin position="50"/>
        <end position="101"/>
    </location>
</feature>
<feature type="compositionally biased region" description="Basic residues" evidence="1">
    <location>
        <begin position="84"/>
        <end position="93"/>
    </location>
</feature>
<reference evidence="2 3" key="1">
    <citation type="submission" date="2024-09" db="EMBL/GenBank/DDBJ databases">
        <authorList>
            <person name="Sun Q."/>
            <person name="Mori K."/>
        </authorList>
    </citation>
    <scope>NUCLEOTIDE SEQUENCE [LARGE SCALE GENOMIC DNA]</scope>
    <source>
        <strain evidence="2 3">CCM 8677</strain>
    </source>
</reference>
<evidence type="ECO:0000256" key="1">
    <source>
        <dbReference type="SAM" id="MobiDB-lite"/>
    </source>
</evidence>
<dbReference type="EMBL" id="JBHLXJ010000003">
    <property type="protein sequence ID" value="MFC0348805.1"/>
    <property type="molecule type" value="Genomic_DNA"/>
</dbReference>
<protein>
    <submittedName>
        <fullName evidence="2">Uncharacterized protein</fullName>
    </submittedName>
</protein>
<feature type="compositionally biased region" description="Basic and acidic residues" evidence="1">
    <location>
        <begin position="56"/>
        <end position="72"/>
    </location>
</feature>
<evidence type="ECO:0000313" key="3">
    <source>
        <dbReference type="Proteomes" id="UP001589844"/>
    </source>
</evidence>
<dbReference type="Proteomes" id="UP001589844">
    <property type="component" value="Unassembled WGS sequence"/>
</dbReference>
<dbReference type="RefSeq" id="WP_390210009.1">
    <property type="nucleotide sequence ID" value="NZ_JBHLXJ010000003.1"/>
</dbReference>
<sequence length="111" mass="13194">MPLQHGRFSIALLNMFPLQLSRIFDYQQPDADVYRTERLRVADKTMPLAATSGETLEERRTGEDRRNIERRLKQQATFLNTRKTQGRRRSHGRRASDVENHMQYRPIYFKG</sequence>
<keyword evidence="3" id="KW-1185">Reference proteome</keyword>
<evidence type="ECO:0000313" key="2">
    <source>
        <dbReference type="EMBL" id="MFC0348805.1"/>
    </source>
</evidence>
<name>A0ABV6IAE8_9BURK</name>
<proteinExistence type="predicted"/>
<feature type="compositionally biased region" description="Polar residues" evidence="1">
    <location>
        <begin position="74"/>
        <end position="83"/>
    </location>
</feature>
<accession>A0ABV6IAE8</accession>